<dbReference type="PANTHER" id="PTHR10815:SF12">
    <property type="entry name" value="METHYLATED-DNA--PROTEIN-CYSTEINE METHYLTRANSFERASE, INDUCIBLE"/>
    <property type="match status" value="1"/>
</dbReference>
<keyword evidence="2 9" id="KW-0489">Methyltransferase</keyword>
<dbReference type="SUPFAM" id="SSF46767">
    <property type="entry name" value="Methylated DNA-protein cysteine methyltransferase, C-terminal domain"/>
    <property type="match status" value="1"/>
</dbReference>
<evidence type="ECO:0000259" key="7">
    <source>
        <dbReference type="Pfam" id="PF01035"/>
    </source>
</evidence>
<evidence type="ECO:0000256" key="3">
    <source>
        <dbReference type="ARBA" id="ARBA00022679"/>
    </source>
</evidence>
<dbReference type="PANTHER" id="PTHR10815">
    <property type="entry name" value="METHYLATED-DNA--PROTEIN-CYSTEINE METHYLTRANSFERASE"/>
    <property type="match status" value="1"/>
</dbReference>
<dbReference type="EMBL" id="JXLP01000003">
    <property type="protein sequence ID" value="KIL79329.1"/>
    <property type="molecule type" value="Genomic_DNA"/>
</dbReference>
<comment type="catalytic activity">
    <reaction evidence="1">
        <text>a 4-O-methyl-thymidine in DNA + L-cysteinyl-[protein] = a thymidine in DNA + S-methyl-L-cysteinyl-[protein]</text>
        <dbReference type="Rhea" id="RHEA:53428"/>
        <dbReference type="Rhea" id="RHEA-COMP:10131"/>
        <dbReference type="Rhea" id="RHEA-COMP:10132"/>
        <dbReference type="Rhea" id="RHEA-COMP:13555"/>
        <dbReference type="Rhea" id="RHEA-COMP:13556"/>
        <dbReference type="ChEBI" id="CHEBI:29950"/>
        <dbReference type="ChEBI" id="CHEBI:82612"/>
        <dbReference type="ChEBI" id="CHEBI:137386"/>
        <dbReference type="ChEBI" id="CHEBI:137387"/>
        <dbReference type="EC" id="2.1.1.63"/>
    </reaction>
</comment>
<evidence type="ECO:0000256" key="6">
    <source>
        <dbReference type="ARBA" id="ARBA00049348"/>
    </source>
</evidence>
<dbReference type="GO" id="GO:0032259">
    <property type="term" value="P:methylation"/>
    <property type="evidence" value="ECO:0007669"/>
    <property type="project" value="UniProtKB-KW"/>
</dbReference>
<evidence type="ECO:0000259" key="8">
    <source>
        <dbReference type="Pfam" id="PF02870"/>
    </source>
</evidence>
<name>A0ABR5AXD1_BACBA</name>
<keyword evidence="3" id="KW-0808">Transferase</keyword>
<dbReference type="Pfam" id="PF01035">
    <property type="entry name" value="DNA_binding_1"/>
    <property type="match status" value="1"/>
</dbReference>
<dbReference type="InterPro" id="IPR036388">
    <property type="entry name" value="WH-like_DNA-bd_sf"/>
</dbReference>
<dbReference type="InterPro" id="IPR014048">
    <property type="entry name" value="MethylDNA_cys_MeTrfase_DNA-bd"/>
</dbReference>
<keyword evidence="5" id="KW-0234">DNA repair</keyword>
<keyword evidence="4" id="KW-0227">DNA damage</keyword>
<evidence type="ECO:0000313" key="9">
    <source>
        <dbReference type="EMBL" id="KIL79329.1"/>
    </source>
</evidence>
<reference evidence="9 10" key="1">
    <citation type="submission" date="2015-01" db="EMBL/GenBank/DDBJ databases">
        <title>Genome Assembly of Bacillus badius MTCC 1458.</title>
        <authorList>
            <person name="Verma A."/>
            <person name="Khatri I."/>
            <person name="Mual P."/>
            <person name="Subramanian S."/>
            <person name="Krishnamurthi S."/>
        </authorList>
    </citation>
    <scope>NUCLEOTIDE SEQUENCE [LARGE SCALE GENOMIC DNA]</scope>
    <source>
        <strain evidence="9 10">MTCC 1458</strain>
    </source>
</reference>
<evidence type="ECO:0000256" key="4">
    <source>
        <dbReference type="ARBA" id="ARBA00022763"/>
    </source>
</evidence>
<dbReference type="InterPro" id="IPR008332">
    <property type="entry name" value="MethylG_MeTrfase_N"/>
</dbReference>
<keyword evidence="10" id="KW-1185">Reference proteome</keyword>
<dbReference type="Gene3D" id="1.10.10.10">
    <property type="entry name" value="Winged helix-like DNA-binding domain superfamily/Winged helix DNA-binding domain"/>
    <property type="match status" value="1"/>
</dbReference>
<sequence length="182" mass="20032">MKPTERIIHWTTTACGQWQLYAAKTEKGLCYVSSPGQSYASFEQALHKRFPQAVLAENAKELQPFTEELTEYLQGKRQAFSLPVDIKGTPFQEKIWETLTKIPYGQTCSYSDIASLIENPKAVRAVGAAIGANPVLIAVPCHRVIAKNGAVTGYRGGIEMKQALLELEANIGSTASLSRRFL</sequence>
<dbReference type="InterPro" id="IPR036631">
    <property type="entry name" value="MGMT_N_sf"/>
</dbReference>
<evidence type="ECO:0000256" key="5">
    <source>
        <dbReference type="ARBA" id="ARBA00023204"/>
    </source>
</evidence>
<organism evidence="9 10">
    <name type="scientific">Bacillus badius</name>
    <dbReference type="NCBI Taxonomy" id="1455"/>
    <lineage>
        <taxon>Bacteria</taxon>
        <taxon>Bacillati</taxon>
        <taxon>Bacillota</taxon>
        <taxon>Bacilli</taxon>
        <taxon>Bacillales</taxon>
        <taxon>Bacillaceae</taxon>
        <taxon>Pseudobacillus</taxon>
    </lineage>
</organism>
<feature type="domain" description="Methylguanine DNA methyltransferase ribonuclease-like" evidence="8">
    <location>
        <begin position="8"/>
        <end position="86"/>
    </location>
</feature>
<dbReference type="GO" id="GO:0008168">
    <property type="term" value="F:methyltransferase activity"/>
    <property type="evidence" value="ECO:0007669"/>
    <property type="project" value="UniProtKB-KW"/>
</dbReference>
<evidence type="ECO:0000313" key="10">
    <source>
        <dbReference type="Proteomes" id="UP000031982"/>
    </source>
</evidence>
<dbReference type="PROSITE" id="PS00374">
    <property type="entry name" value="MGMT"/>
    <property type="match status" value="1"/>
</dbReference>
<dbReference type="InterPro" id="IPR036217">
    <property type="entry name" value="MethylDNA_cys_MeTrfase_DNAb"/>
</dbReference>
<accession>A0ABR5AXD1</accession>
<dbReference type="Proteomes" id="UP000031982">
    <property type="component" value="Unassembled WGS sequence"/>
</dbReference>
<dbReference type="Pfam" id="PF02870">
    <property type="entry name" value="Methyltransf_1N"/>
    <property type="match status" value="1"/>
</dbReference>
<comment type="catalytic activity">
    <reaction evidence="6">
        <text>a 6-O-methyl-2'-deoxyguanosine in DNA + L-cysteinyl-[protein] = S-methyl-L-cysteinyl-[protein] + a 2'-deoxyguanosine in DNA</text>
        <dbReference type="Rhea" id="RHEA:24000"/>
        <dbReference type="Rhea" id="RHEA-COMP:10131"/>
        <dbReference type="Rhea" id="RHEA-COMP:10132"/>
        <dbReference type="Rhea" id="RHEA-COMP:11367"/>
        <dbReference type="Rhea" id="RHEA-COMP:11368"/>
        <dbReference type="ChEBI" id="CHEBI:29950"/>
        <dbReference type="ChEBI" id="CHEBI:82612"/>
        <dbReference type="ChEBI" id="CHEBI:85445"/>
        <dbReference type="ChEBI" id="CHEBI:85448"/>
        <dbReference type="EC" id="2.1.1.63"/>
    </reaction>
</comment>
<dbReference type="RefSeq" id="WP_041113468.1">
    <property type="nucleotide sequence ID" value="NZ_JARTHD010000018.1"/>
</dbReference>
<dbReference type="CDD" id="cd06445">
    <property type="entry name" value="ATase"/>
    <property type="match status" value="1"/>
</dbReference>
<evidence type="ECO:0000256" key="1">
    <source>
        <dbReference type="ARBA" id="ARBA00001286"/>
    </source>
</evidence>
<evidence type="ECO:0000256" key="2">
    <source>
        <dbReference type="ARBA" id="ARBA00022603"/>
    </source>
</evidence>
<comment type="caution">
    <text evidence="9">The sequence shown here is derived from an EMBL/GenBank/DDBJ whole genome shotgun (WGS) entry which is preliminary data.</text>
</comment>
<feature type="domain" description="Methylated-DNA-[protein]-cysteine S-methyltransferase DNA binding" evidence="7">
    <location>
        <begin position="90"/>
        <end position="169"/>
    </location>
</feature>
<dbReference type="Gene3D" id="3.30.160.70">
    <property type="entry name" value="Methylated DNA-protein cysteine methyltransferase domain"/>
    <property type="match status" value="1"/>
</dbReference>
<dbReference type="InterPro" id="IPR001497">
    <property type="entry name" value="MethylDNA_cys_MeTrfase_AS"/>
</dbReference>
<proteinExistence type="predicted"/>
<protein>
    <submittedName>
        <fullName evidence="9">Methylated-DNA--protein-cysteine methyltransferase</fullName>
    </submittedName>
</protein>
<gene>
    <name evidence="9" type="ORF">SD77_3195</name>
</gene>
<dbReference type="NCBIfam" id="TIGR00589">
    <property type="entry name" value="ogt"/>
    <property type="match status" value="1"/>
</dbReference>
<dbReference type="SUPFAM" id="SSF53155">
    <property type="entry name" value="Methylated DNA-protein cysteine methyltransferase domain"/>
    <property type="match status" value="1"/>
</dbReference>